<keyword evidence="2" id="KW-0255">Endonuclease</keyword>
<evidence type="ECO:0000313" key="3">
    <source>
        <dbReference type="Proteomes" id="UP000568380"/>
    </source>
</evidence>
<comment type="caution">
    <text evidence="2">The sequence shown here is derived from an EMBL/GenBank/DDBJ whole genome shotgun (WGS) entry which is preliminary data.</text>
</comment>
<keyword evidence="2" id="KW-0540">Nuclease</keyword>
<dbReference type="SUPFAM" id="SSF52980">
    <property type="entry name" value="Restriction endonuclease-like"/>
    <property type="match status" value="1"/>
</dbReference>
<sequence>MAKLLARPTAEEHPSDQHYRAACRLFPEHRVELIDGRIVVNPVPTGLHNNIIALLLFQITGLLVEKDWRPWTNIKLFLGTQSDRFIPDLVIVSKRPRMWGDDEVYADDTKLVVEVVSPSSVHDDYVIKPKAYAAAKVPAFLRIDPAKSTASLFTRPSADGYTVYAEVAMGAPLAMPDPWNLILDTGELHDAETSG</sequence>
<dbReference type="InterPro" id="IPR008538">
    <property type="entry name" value="Uma2"/>
</dbReference>
<keyword evidence="3" id="KW-1185">Reference proteome</keyword>
<dbReference type="Gene3D" id="3.90.1570.10">
    <property type="entry name" value="tt1808, chain A"/>
    <property type="match status" value="1"/>
</dbReference>
<dbReference type="GO" id="GO:0004519">
    <property type="term" value="F:endonuclease activity"/>
    <property type="evidence" value="ECO:0007669"/>
    <property type="project" value="UniProtKB-KW"/>
</dbReference>
<name>A0A7W8A0R9_9ACTN</name>
<organism evidence="2 3">
    <name type="scientific">Nonomuraea endophytica</name>
    <dbReference type="NCBI Taxonomy" id="714136"/>
    <lineage>
        <taxon>Bacteria</taxon>
        <taxon>Bacillati</taxon>
        <taxon>Actinomycetota</taxon>
        <taxon>Actinomycetes</taxon>
        <taxon>Streptosporangiales</taxon>
        <taxon>Streptosporangiaceae</taxon>
        <taxon>Nonomuraea</taxon>
    </lineage>
</organism>
<dbReference type="AlphaFoldDB" id="A0A7W8A0R9"/>
<reference evidence="2 3" key="1">
    <citation type="submission" date="2020-08" db="EMBL/GenBank/DDBJ databases">
        <title>Genomic Encyclopedia of Type Strains, Phase IV (KMG-IV): sequencing the most valuable type-strain genomes for metagenomic binning, comparative biology and taxonomic classification.</title>
        <authorList>
            <person name="Goeker M."/>
        </authorList>
    </citation>
    <scope>NUCLEOTIDE SEQUENCE [LARGE SCALE GENOMIC DNA]</scope>
    <source>
        <strain evidence="2 3">DSM 45385</strain>
    </source>
</reference>
<evidence type="ECO:0000259" key="1">
    <source>
        <dbReference type="Pfam" id="PF05685"/>
    </source>
</evidence>
<dbReference type="CDD" id="cd06260">
    <property type="entry name" value="DUF820-like"/>
    <property type="match status" value="1"/>
</dbReference>
<keyword evidence="2" id="KW-0378">Hydrolase</keyword>
<dbReference type="InterPro" id="IPR011335">
    <property type="entry name" value="Restrct_endonuc-II-like"/>
</dbReference>
<evidence type="ECO:0000313" key="2">
    <source>
        <dbReference type="EMBL" id="MBB5076879.1"/>
    </source>
</evidence>
<dbReference type="InterPro" id="IPR012296">
    <property type="entry name" value="Nuclease_put_TT1808"/>
</dbReference>
<accession>A0A7W8A0R9</accession>
<dbReference type="Proteomes" id="UP000568380">
    <property type="component" value="Unassembled WGS sequence"/>
</dbReference>
<gene>
    <name evidence="2" type="ORF">HNR40_002343</name>
</gene>
<proteinExistence type="predicted"/>
<dbReference type="EMBL" id="JACHIN010000002">
    <property type="protein sequence ID" value="MBB5076879.1"/>
    <property type="molecule type" value="Genomic_DNA"/>
</dbReference>
<feature type="domain" description="Putative restriction endonuclease" evidence="1">
    <location>
        <begin position="18"/>
        <end position="162"/>
    </location>
</feature>
<dbReference type="PANTHER" id="PTHR35400:SF3">
    <property type="entry name" value="SLL1072 PROTEIN"/>
    <property type="match status" value="1"/>
</dbReference>
<dbReference type="PANTHER" id="PTHR35400">
    <property type="entry name" value="SLR1083 PROTEIN"/>
    <property type="match status" value="1"/>
</dbReference>
<protein>
    <submittedName>
        <fullName evidence="2">Uma2 family endonuclease</fullName>
    </submittedName>
</protein>
<dbReference type="RefSeq" id="WP_184960423.1">
    <property type="nucleotide sequence ID" value="NZ_JACHIN010000002.1"/>
</dbReference>
<dbReference type="Pfam" id="PF05685">
    <property type="entry name" value="Uma2"/>
    <property type="match status" value="1"/>
</dbReference>